<dbReference type="GO" id="GO:0008270">
    <property type="term" value="F:zinc ion binding"/>
    <property type="evidence" value="ECO:0007669"/>
    <property type="project" value="UniProtKB-KW"/>
</dbReference>
<dbReference type="SUPFAM" id="SSF52540">
    <property type="entry name" value="P-loop containing nucleoside triphosphate hydrolases"/>
    <property type="match status" value="1"/>
</dbReference>
<dbReference type="GO" id="GO:0031380">
    <property type="term" value="C:nuclear RNA-directed RNA polymerase complex"/>
    <property type="evidence" value="ECO:0007669"/>
    <property type="project" value="TreeGrafter"/>
</dbReference>
<keyword evidence="1 5" id="KW-0479">Metal-binding</keyword>
<dbReference type="InterPro" id="IPR036855">
    <property type="entry name" value="Znf_CCCH_sf"/>
</dbReference>
<dbReference type="EMBL" id="CAMGZC010000264">
    <property type="protein sequence ID" value="CAI0645676.1"/>
    <property type="molecule type" value="Genomic_DNA"/>
</dbReference>
<dbReference type="SUPFAM" id="SSF90229">
    <property type="entry name" value="CCCH zinc finger"/>
    <property type="match status" value="1"/>
</dbReference>
<dbReference type="CDD" id="cd18808">
    <property type="entry name" value="SF1_C_Upf1"/>
    <property type="match status" value="1"/>
</dbReference>
<evidence type="ECO:0000256" key="5">
    <source>
        <dbReference type="PROSITE-ProRule" id="PRU00723"/>
    </source>
</evidence>
<sequence length="1892" mass="214334">MATDRGWRSSATFSPSQPCRYYMRNGTCGFGSRCKFSHDRNAQDSYHQDWRSNARNGRGEHQLDWRSTAFGGNGRGRYHHGWPANSSPTQNGRDGQPENRATTTTIPFSIVSSQPSEAERDKLQAWRRLRPVPSVIRDRDTRYYFRMAHELIEQDASVAQDVIKEMASNRRLPLIKEALELLSTSATLREKASLLKRRIHPLFLIVTHSSIVGSVVVEQEVAQIYRVFLGVNATRLKLLFDFIVHIIDHWAEIPWRDETISSMETISLSCGVLARVIETSTSNMINEHVVSIVKEVQLRLEVFGAGGDTFHTVQASRFLECVRRRLDIGQSLPDASHIPTSTGAMAEFTLSQDFPGNLSRNGRRHDNDHADIKDIKLMPTHEEIMSSREEYLPTTNPYQHHLQGLRGFLDRQFRLLREDTLHDLREAIRTSVETNSKICEVRTRVIIYEQATPVDVSFEQWSGLEFIVRFDHPHAARALHKTDRAAWWIHNKRLVDGALVCVLDEAGSVLFFQVSRSTNRTTRNHDLHGHQDEDDEEEPYYSLPEDRQHAFVHLRLVETDTDSVKASLLWFKTGVTGQRRLLFEFPSILLPAFAPPLKALQKMSQNLDLPFQDLLLMHGRDNAVDIPPPLYTRRPGFSFDLSCVCNDGTDISFTPGETLEPNELSRHSSLDFTESEAILNSLGRSFALIQGPPGTGKSYTGEALVKVLLANKSKAKLGPIIFVCYTNHALDQLLEHLIDGKSVNLREVVKGITRTAAEIGAFHDTREDLHTETTEVIDELKNYQQINVNRQIKDFLAGNHQDHYEELFGQLQSPDEIDEGYEVVNYNRKNSLSRWLHGGWNINTPDRPLSALYRGRLSEMNHRERATIHRDWARQALDRDLDLLSALHDIYDKGRQRNERVRSATDLRCLQQANIIDVTTTGLARNLDLLRRVQSKVLLCEEAGEVLEAHLITALLPTIEHAILIGDHLQLRPQIQDWRLQRANPAGVKYSLDVSLFERLVHPTTPNTPSLPFSILDTQRRMHPSISELVHSTYPSLEDSPTVLDYPEVCGVSKRLFWLHHESPEGRRKYDLESIETSYSNDFEVQMVSGLVSHLLKQGVYKTGTIAVLTPYLGQLNKLRQELGSSMQIVVNERDLDDLANINSSDSATQVVQNMSAAKSSTLNGVRVATVDNFQGEEADVVIVSLVRSNNERRCGFLSTSNRINVLLSRARHGMYIIGNAHTASSVAMWDEVITKLRQKGNFGKELELQCSRHPNNKEMVSHPEHFVRFAPDGGCQLRCDRRLGCGHSCTGPCHADHLHNAIKCLEDCARPKEHCDHPCRKRCGDPCDKACLEILRGLGLELPCGHTIDTIECWKAQNPDSIRCSVKVEKTVPGCGHTLKVACHADVAASTYVCSAKCASVLSCGHECNRSCSACRERVNGEVIKENHRECQQLFIGAARLVTMAKHVHLAPRHARIGAIIRSVANHVTNLVPLAQRRHAPPVARTPSAICQRSRVLHLATGYRVQGDAPKNFHVVINRYCQECASDEIKSRVVDLVIMDDYCAVDLDEDPCIFPDCGHFWTCSTMDGQMGLRDFYEVSDEGILVALKGGSQPFTVTNIRVCPDCRGSLRNTSRYGRIVHRGILDESTKKFIDWSNRKWKELSEAFLTAQERLQSKDPMHFSFPVSREQGYNLRGPRQEQIDQVFKLTSGARHLEIKMIRRRILHFLEQVKKDEQPYQRLANLVRHVNNRRRQIGNFSFDESVIQLGSLLQATTLLLRCDLLIVSDYLSICRKSKGGTARSVKVDPIPYIKDCFEVIKTASAKVLVRQEIEARIFVGMFSSFIPPPTRLETEEDKGEEEGKLKSLKAKQKIHQIGMKHLEGAQEQIRDNPSVSALQSEYETAWRMLHDGVF</sequence>
<feature type="zinc finger region" description="C3H1-type" evidence="5">
    <location>
        <begin position="13"/>
        <end position="41"/>
    </location>
</feature>
<keyword evidence="4 5" id="KW-0862">Zinc</keyword>
<dbReference type="GO" id="GO:0031048">
    <property type="term" value="P:regulatory ncRNA-mediated heterochromatin formation"/>
    <property type="evidence" value="ECO:0007669"/>
    <property type="project" value="TreeGrafter"/>
</dbReference>
<keyword evidence="3" id="KW-0547">Nucleotide-binding</keyword>
<gene>
    <name evidence="8" type="ORF">CGXH109_LOCUS47506</name>
</gene>
<feature type="region of interest" description="Disordered" evidence="6">
    <location>
        <begin position="74"/>
        <end position="116"/>
    </location>
</feature>
<evidence type="ECO:0000256" key="1">
    <source>
        <dbReference type="ARBA" id="ARBA00022723"/>
    </source>
</evidence>
<dbReference type="InterPro" id="IPR041677">
    <property type="entry name" value="DNA2/NAM7_AAA_11"/>
</dbReference>
<dbReference type="PROSITE" id="PS50103">
    <property type="entry name" value="ZF_C3H1"/>
    <property type="match status" value="1"/>
</dbReference>
<name>A0A9W4WI03_9PEZI</name>
<keyword evidence="9" id="KW-1185">Reference proteome</keyword>
<dbReference type="GO" id="GO:0004386">
    <property type="term" value="F:helicase activity"/>
    <property type="evidence" value="ECO:0007669"/>
    <property type="project" value="InterPro"/>
</dbReference>
<dbReference type="Pfam" id="PF00642">
    <property type="entry name" value="zf-CCCH"/>
    <property type="match status" value="1"/>
</dbReference>
<dbReference type="Proteomes" id="UP001152533">
    <property type="component" value="Unassembled WGS sequence"/>
</dbReference>
<evidence type="ECO:0000313" key="8">
    <source>
        <dbReference type="EMBL" id="CAI0645676.1"/>
    </source>
</evidence>
<dbReference type="InterPro" id="IPR027417">
    <property type="entry name" value="P-loop_NTPase"/>
</dbReference>
<dbReference type="SMART" id="SM00356">
    <property type="entry name" value="ZnF_C3H1"/>
    <property type="match status" value="1"/>
</dbReference>
<organism evidence="8 9">
    <name type="scientific">Colletotrichum noveboracense</name>
    <dbReference type="NCBI Taxonomy" id="2664923"/>
    <lineage>
        <taxon>Eukaryota</taxon>
        <taxon>Fungi</taxon>
        <taxon>Dikarya</taxon>
        <taxon>Ascomycota</taxon>
        <taxon>Pezizomycotina</taxon>
        <taxon>Sordariomycetes</taxon>
        <taxon>Hypocreomycetidae</taxon>
        <taxon>Glomerellales</taxon>
        <taxon>Glomerellaceae</taxon>
        <taxon>Colletotrichum</taxon>
        <taxon>Colletotrichum gloeosporioides species complex</taxon>
    </lineage>
</organism>
<keyword evidence="2 5" id="KW-0863">Zinc-finger</keyword>
<feature type="compositionally biased region" description="Polar residues" evidence="6">
    <location>
        <begin position="84"/>
        <end position="116"/>
    </location>
</feature>
<dbReference type="Gene3D" id="4.10.1000.10">
    <property type="entry name" value="Zinc finger, CCCH-type"/>
    <property type="match status" value="1"/>
</dbReference>
<evidence type="ECO:0000256" key="2">
    <source>
        <dbReference type="ARBA" id="ARBA00022771"/>
    </source>
</evidence>
<protein>
    <recommendedName>
        <fullName evidence="7">C3H1-type domain-containing protein</fullName>
    </recommendedName>
</protein>
<dbReference type="FunFam" id="3.40.50.300:FF:001660">
    <property type="entry name" value="NF-X1 finger and helicase protein, putative"/>
    <property type="match status" value="1"/>
</dbReference>
<dbReference type="InterPro" id="IPR047187">
    <property type="entry name" value="SF1_C_Upf1"/>
</dbReference>
<dbReference type="PANTHER" id="PTHR10887">
    <property type="entry name" value="DNA2/NAM7 HELICASE FAMILY"/>
    <property type="match status" value="1"/>
</dbReference>
<comment type="caution">
    <text evidence="8">The sequence shown here is derived from an EMBL/GenBank/DDBJ whole genome shotgun (WGS) entry which is preliminary data.</text>
</comment>
<evidence type="ECO:0000256" key="4">
    <source>
        <dbReference type="ARBA" id="ARBA00022833"/>
    </source>
</evidence>
<evidence type="ECO:0000313" key="9">
    <source>
        <dbReference type="Proteomes" id="UP001152533"/>
    </source>
</evidence>
<keyword evidence="3" id="KW-0378">Hydrolase</keyword>
<keyword evidence="3" id="KW-0067">ATP-binding</keyword>
<evidence type="ECO:0000259" key="7">
    <source>
        <dbReference type="PROSITE" id="PS50103"/>
    </source>
</evidence>
<keyword evidence="3" id="KW-0347">Helicase</keyword>
<dbReference type="InterPro" id="IPR000571">
    <property type="entry name" value="Znf_CCCH"/>
</dbReference>
<dbReference type="CDD" id="cd06008">
    <property type="entry name" value="NF-X1-zinc-finger"/>
    <property type="match status" value="1"/>
</dbReference>
<proteinExistence type="predicted"/>
<dbReference type="InterPro" id="IPR045055">
    <property type="entry name" value="DNA2/NAM7-like"/>
</dbReference>
<dbReference type="Gene3D" id="3.40.50.300">
    <property type="entry name" value="P-loop containing nucleotide triphosphate hydrolases"/>
    <property type="match status" value="2"/>
</dbReference>
<evidence type="ECO:0000256" key="3">
    <source>
        <dbReference type="ARBA" id="ARBA00022806"/>
    </source>
</evidence>
<reference evidence="8" key="1">
    <citation type="submission" date="2022-08" db="EMBL/GenBank/DDBJ databases">
        <authorList>
            <person name="Giroux E."/>
            <person name="Giroux E."/>
        </authorList>
    </citation>
    <scope>NUCLEOTIDE SEQUENCE</scope>
    <source>
        <strain evidence="8">H1091258</strain>
    </source>
</reference>
<feature type="domain" description="C3H1-type" evidence="7">
    <location>
        <begin position="13"/>
        <end position="41"/>
    </location>
</feature>
<dbReference type="CDD" id="cd17936">
    <property type="entry name" value="EEXXEc_NFX1"/>
    <property type="match status" value="1"/>
</dbReference>
<dbReference type="Pfam" id="PF13086">
    <property type="entry name" value="AAA_11"/>
    <property type="match status" value="1"/>
</dbReference>
<dbReference type="InterPro" id="IPR041679">
    <property type="entry name" value="DNA2/NAM7-like_C"/>
</dbReference>
<dbReference type="PANTHER" id="PTHR10887:SF445">
    <property type="entry name" value="NFX1-TYPE ZINC FINGER-CONTAINING PROTEIN 1"/>
    <property type="match status" value="1"/>
</dbReference>
<accession>A0A9W4WI03</accession>
<evidence type="ECO:0000256" key="6">
    <source>
        <dbReference type="SAM" id="MobiDB-lite"/>
    </source>
</evidence>
<dbReference type="Pfam" id="PF13087">
    <property type="entry name" value="AAA_12"/>
    <property type="match status" value="1"/>
</dbReference>